<gene>
    <name evidence="1" type="ordered locus">Tsac_2365</name>
</gene>
<dbReference type="STRING" id="1094508.Tsac_2365"/>
<sequence>MPRGDGTGPMGYGPMSGRGMGFCCGHGAPGYMSGHGIHRGYRNMYYATKAPFWARYGSAVDEKSYLNAQAQYLKDQLKYIEDRLKDLDDDDEDKK</sequence>
<organism evidence="1 2">
    <name type="scientific">Thermoanaerobacterium saccharolyticum (strain DSM 8691 / JW/SL-YS485)</name>
    <dbReference type="NCBI Taxonomy" id="1094508"/>
    <lineage>
        <taxon>Bacteria</taxon>
        <taxon>Bacillati</taxon>
        <taxon>Bacillota</taxon>
        <taxon>Clostridia</taxon>
        <taxon>Thermoanaerobacterales</taxon>
        <taxon>Thermoanaerobacteraceae</taxon>
        <taxon>Thermoanaerobacterium</taxon>
    </lineage>
</organism>
<dbReference type="PATRIC" id="fig|1094508.3.peg.2396"/>
<dbReference type="Proteomes" id="UP000006178">
    <property type="component" value="Chromosome"/>
</dbReference>
<dbReference type="eggNOG" id="ENOG5032Y53">
    <property type="taxonomic scope" value="Bacteria"/>
</dbReference>
<proteinExistence type="predicted"/>
<dbReference type="Pfam" id="PF17253">
    <property type="entry name" value="DUF5320"/>
    <property type="match status" value="1"/>
</dbReference>
<dbReference type="AlphaFoldDB" id="I3VXX2"/>
<keyword evidence="2" id="KW-1185">Reference proteome</keyword>
<evidence type="ECO:0008006" key="3">
    <source>
        <dbReference type="Google" id="ProtNLM"/>
    </source>
</evidence>
<dbReference type="KEGG" id="tsh:Tsac_2365"/>
<dbReference type="RefSeq" id="WP_014759203.1">
    <property type="nucleotide sequence ID" value="NC_017992.1"/>
</dbReference>
<evidence type="ECO:0000313" key="2">
    <source>
        <dbReference type="Proteomes" id="UP000006178"/>
    </source>
</evidence>
<protein>
    <recommendedName>
        <fullName evidence="3">DUF5320 domain-containing protein</fullName>
    </recommendedName>
</protein>
<name>I3VXX2_THESW</name>
<reference evidence="1 2" key="1">
    <citation type="journal article" date="2014" name="Appl. Environ. Microbiol.">
        <title>Profile of Secreted Hydrolases, Associated Proteins, and SlpA in Thermoanaerobacterium saccharolyticum during the Degradation of Hemicellulose.</title>
        <authorList>
            <person name="Currie D.H."/>
            <person name="Guss A.M."/>
            <person name="Herring C.D."/>
            <person name="Giannone R.J."/>
            <person name="Johnson C.M."/>
            <person name="Lankford P.K."/>
            <person name="Brown S.D."/>
            <person name="Hettich R.L."/>
            <person name="Lynd L.R."/>
        </authorList>
    </citation>
    <scope>NUCLEOTIDE SEQUENCE [LARGE SCALE GENOMIC DNA]</scope>
    <source>
        <strain evidence="2">DSM 8691 / JW/SL-YS485</strain>
    </source>
</reference>
<dbReference type="EMBL" id="CP003184">
    <property type="protein sequence ID" value="AFK87367.1"/>
    <property type="molecule type" value="Genomic_DNA"/>
</dbReference>
<dbReference type="BioCyc" id="TSAC1094508:GLMA-2397-MONOMER"/>
<evidence type="ECO:0000313" key="1">
    <source>
        <dbReference type="EMBL" id="AFK87367.1"/>
    </source>
</evidence>
<dbReference type="InterPro" id="IPR035205">
    <property type="entry name" value="DUF5320"/>
</dbReference>
<accession>I3VXX2</accession>